<evidence type="ECO:0000313" key="3">
    <source>
        <dbReference type="Proteomes" id="UP000187406"/>
    </source>
</evidence>
<accession>A0A1Q3CAA3</accession>
<feature type="transmembrane region" description="Helical" evidence="1">
    <location>
        <begin position="73"/>
        <end position="94"/>
    </location>
</feature>
<dbReference type="EMBL" id="BDDD01001554">
    <property type="protein sequence ID" value="GAV77011.1"/>
    <property type="molecule type" value="Genomic_DNA"/>
</dbReference>
<comment type="caution">
    <text evidence="2">The sequence shown here is derived from an EMBL/GenBank/DDBJ whole genome shotgun (WGS) entry which is preliminary data.</text>
</comment>
<keyword evidence="1" id="KW-0472">Membrane</keyword>
<dbReference type="Proteomes" id="UP000187406">
    <property type="component" value="Unassembled WGS sequence"/>
</dbReference>
<evidence type="ECO:0000256" key="1">
    <source>
        <dbReference type="SAM" id="Phobius"/>
    </source>
</evidence>
<keyword evidence="3" id="KW-1185">Reference proteome</keyword>
<organism evidence="2 3">
    <name type="scientific">Cephalotus follicularis</name>
    <name type="common">Albany pitcher plant</name>
    <dbReference type="NCBI Taxonomy" id="3775"/>
    <lineage>
        <taxon>Eukaryota</taxon>
        <taxon>Viridiplantae</taxon>
        <taxon>Streptophyta</taxon>
        <taxon>Embryophyta</taxon>
        <taxon>Tracheophyta</taxon>
        <taxon>Spermatophyta</taxon>
        <taxon>Magnoliopsida</taxon>
        <taxon>eudicotyledons</taxon>
        <taxon>Gunneridae</taxon>
        <taxon>Pentapetalae</taxon>
        <taxon>rosids</taxon>
        <taxon>fabids</taxon>
        <taxon>Oxalidales</taxon>
        <taxon>Cephalotaceae</taxon>
        <taxon>Cephalotus</taxon>
    </lineage>
</organism>
<keyword evidence="1" id="KW-1133">Transmembrane helix</keyword>
<proteinExistence type="predicted"/>
<gene>
    <name evidence="2" type="ORF">CFOL_v3_20483</name>
</gene>
<dbReference type="InParanoid" id="A0A1Q3CAA3"/>
<sequence length="140" mass="15856">MLFDSVKQFRQAITKYYVSRRVEISMPIIDSKRVQLPSGICPLLTCFDGSAFGSPALAEFTLRFTIKRIRPRITFLAVFTPWVHLLDGILPLWFTCLGPFIYFLSYSHFIPLSCPRGTSMHGTFLCTKPTSKNACMVHAG</sequence>
<dbReference type="AlphaFoldDB" id="A0A1Q3CAA3"/>
<reference evidence="3" key="1">
    <citation type="submission" date="2016-04" db="EMBL/GenBank/DDBJ databases">
        <title>Cephalotus genome sequencing.</title>
        <authorList>
            <person name="Fukushima K."/>
            <person name="Hasebe M."/>
            <person name="Fang X."/>
        </authorList>
    </citation>
    <scope>NUCLEOTIDE SEQUENCE [LARGE SCALE GENOMIC DNA]</scope>
    <source>
        <strain evidence="3">cv. St1</strain>
    </source>
</reference>
<name>A0A1Q3CAA3_CEPFO</name>
<keyword evidence="1" id="KW-0812">Transmembrane</keyword>
<evidence type="ECO:0000313" key="2">
    <source>
        <dbReference type="EMBL" id="GAV77011.1"/>
    </source>
</evidence>
<protein>
    <submittedName>
        <fullName evidence="2">Uncharacterized protein</fullName>
    </submittedName>
</protein>